<dbReference type="EMBL" id="UGTL01000001">
    <property type="protein sequence ID" value="SUB86209.1"/>
    <property type="molecule type" value="Genomic_DNA"/>
</dbReference>
<reference evidence="2 3" key="1">
    <citation type="submission" date="2018-06" db="EMBL/GenBank/DDBJ databases">
        <authorList>
            <consortium name="Pathogen Informatics"/>
            <person name="Doyle S."/>
        </authorList>
    </citation>
    <scope>NUCLEOTIDE SEQUENCE [LARGE SCALE GENOMIC DNA]</scope>
    <source>
        <strain evidence="2 3">NCTC11157</strain>
    </source>
</reference>
<organism evidence="2 3">
    <name type="scientific">Prevotella disiens</name>
    <dbReference type="NCBI Taxonomy" id="28130"/>
    <lineage>
        <taxon>Bacteria</taxon>
        <taxon>Pseudomonadati</taxon>
        <taxon>Bacteroidota</taxon>
        <taxon>Bacteroidia</taxon>
        <taxon>Bacteroidales</taxon>
        <taxon>Prevotellaceae</taxon>
        <taxon>Prevotella</taxon>
    </lineage>
</organism>
<feature type="region of interest" description="Disordered" evidence="1">
    <location>
        <begin position="1"/>
        <end position="26"/>
    </location>
</feature>
<dbReference type="GeneID" id="99672155"/>
<evidence type="ECO:0000256" key="1">
    <source>
        <dbReference type="SAM" id="MobiDB-lite"/>
    </source>
</evidence>
<sequence length="119" mass="13383">MRRKMNDSQADSLQTRKSERNVARAAKCATDKGLGKTCDVPGKGKGSKPIAAFLQSSEIKTRQCIYISREVHEKVAIVANRLGNGLSIGKFVDNVLRDHFRQYGEKYMEQIENAKKVRL</sequence>
<evidence type="ECO:0000313" key="2">
    <source>
        <dbReference type="EMBL" id="SUB86209.1"/>
    </source>
</evidence>
<dbReference type="Pfam" id="PF11888">
    <property type="entry name" value="DUF3408"/>
    <property type="match status" value="1"/>
</dbReference>
<dbReference type="InterPro" id="IPR021823">
    <property type="entry name" value="DUF3408"/>
</dbReference>
<gene>
    <name evidence="2" type="ORF">NCTC11157_01957</name>
</gene>
<proteinExistence type="predicted"/>
<protein>
    <submittedName>
        <fullName evidence="2">Protein of uncharacterized function (DUF3408)</fullName>
    </submittedName>
</protein>
<dbReference type="OrthoDB" id="1028577at2"/>
<accession>A0A379E0W4</accession>
<evidence type="ECO:0000313" key="3">
    <source>
        <dbReference type="Proteomes" id="UP000254072"/>
    </source>
</evidence>
<name>A0A379E0W4_9BACT</name>
<dbReference type="Proteomes" id="UP000254072">
    <property type="component" value="Unassembled WGS sequence"/>
</dbReference>
<dbReference type="AlphaFoldDB" id="A0A379E0W4"/>
<dbReference type="RefSeq" id="WP_005790806.1">
    <property type="nucleotide sequence ID" value="NZ_UGTL01000001.1"/>
</dbReference>